<name>A0A368KM56_9BACT</name>
<dbReference type="InterPro" id="IPR002654">
    <property type="entry name" value="Glyco_trans_25"/>
</dbReference>
<dbReference type="CDD" id="cd06532">
    <property type="entry name" value="Glyco_transf_25"/>
    <property type="match status" value="1"/>
</dbReference>
<dbReference type="EMBL" id="QPEX01000042">
    <property type="protein sequence ID" value="RCS42280.1"/>
    <property type="molecule type" value="Genomic_DNA"/>
</dbReference>
<evidence type="ECO:0000313" key="3">
    <source>
        <dbReference type="Proteomes" id="UP000253562"/>
    </source>
</evidence>
<sequence length="440" mass="51122">MTLQNASLEEIFPVTFVVNLPSREDRWEAFCERMRDRWPFGRIVRFPAVNGQLAPPPSWWTAGEGAWGCYRSHVQILETCLTSGVERVLIMEDDAFLVEEFEASCHSFFHHLPEQWKMIYLGGQHLQQHLRLPRKINEWVYQPFNVNRTHCYAVQGRETIRSLYQHLNEARDWKEGHHIDHHYGEWHKRNSSGMFVPRKWLVGQIEGLSSITRKKEERNLWWGAEELTCGEISLPMVAVLGLYRGGTSCVTGVLQHLGVELGSHLKPANVNNPTGFFEDDLLGDVCRNIFKEPWLSRDIGSEESVPLLRWWANKRCREAPESSSCLGGKHPILSMLVPELVQAWDNPKFIVVDRPIEESKRSLQNAYWGWPIEAIDYVLPRMLSQRDQALQELNTSRLRVDFTELLREPETVIREIVKFLKLNPSSEQQQEAISFVKKTE</sequence>
<dbReference type="SUPFAM" id="SSF52540">
    <property type="entry name" value="P-loop containing nucleoside triphosphate hydrolases"/>
    <property type="match status" value="1"/>
</dbReference>
<comment type="caution">
    <text evidence="2">The sequence shown here is derived from an EMBL/GenBank/DDBJ whole genome shotgun (WGS) entry which is preliminary data.</text>
</comment>
<gene>
    <name evidence="2" type="ORF">DTL42_19255</name>
</gene>
<dbReference type="Proteomes" id="UP000253562">
    <property type="component" value="Unassembled WGS sequence"/>
</dbReference>
<dbReference type="AlphaFoldDB" id="A0A368KM56"/>
<dbReference type="Gene3D" id="3.40.50.300">
    <property type="entry name" value="P-loop containing nucleotide triphosphate hydrolases"/>
    <property type="match status" value="1"/>
</dbReference>
<reference evidence="2 3" key="1">
    <citation type="submission" date="2018-07" db="EMBL/GenBank/DDBJ databases">
        <title>Comparative genomes isolates from brazilian mangrove.</title>
        <authorList>
            <person name="De Araujo J.E."/>
            <person name="Taketani R.G."/>
            <person name="Silva M.C.P."/>
            <person name="Lourenco M.V."/>
            <person name="Oliveira V.M."/>
            <person name="Andreote F.D."/>
        </authorList>
    </citation>
    <scope>NUCLEOTIDE SEQUENCE [LARGE SCALE GENOMIC DNA]</scope>
    <source>
        <strain evidence="2 3">HEX PRIS-MGV</strain>
    </source>
</reference>
<dbReference type="Pfam" id="PF01755">
    <property type="entry name" value="Glyco_transf_25"/>
    <property type="match status" value="1"/>
</dbReference>
<accession>A0A368KM56</accession>
<dbReference type="InterPro" id="IPR027417">
    <property type="entry name" value="P-loop_NTPase"/>
</dbReference>
<proteinExistence type="predicted"/>
<feature type="domain" description="Glycosyl transferase family 25" evidence="1">
    <location>
        <begin position="64"/>
        <end position="124"/>
    </location>
</feature>
<evidence type="ECO:0000313" key="2">
    <source>
        <dbReference type="EMBL" id="RCS42280.1"/>
    </source>
</evidence>
<protein>
    <recommendedName>
        <fullName evidence="1">Glycosyl transferase family 25 domain-containing protein</fullName>
    </recommendedName>
</protein>
<organism evidence="2 3">
    <name type="scientific">Bremerella cremea</name>
    <dbReference type="NCBI Taxonomy" id="1031537"/>
    <lineage>
        <taxon>Bacteria</taxon>
        <taxon>Pseudomonadati</taxon>
        <taxon>Planctomycetota</taxon>
        <taxon>Planctomycetia</taxon>
        <taxon>Pirellulales</taxon>
        <taxon>Pirellulaceae</taxon>
        <taxon>Bremerella</taxon>
    </lineage>
</organism>
<evidence type="ECO:0000259" key="1">
    <source>
        <dbReference type="Pfam" id="PF01755"/>
    </source>
</evidence>